<keyword evidence="2" id="KW-1185">Reference proteome</keyword>
<dbReference type="Proteomes" id="UP001499986">
    <property type="component" value="Unassembled WGS sequence"/>
</dbReference>
<comment type="caution">
    <text evidence="1">The sequence shown here is derived from an EMBL/GenBank/DDBJ whole genome shotgun (WGS) entry which is preliminary data.</text>
</comment>
<accession>A0ABN3J257</accession>
<protein>
    <submittedName>
        <fullName evidence="1">Uncharacterized protein</fullName>
    </submittedName>
</protein>
<evidence type="ECO:0000313" key="1">
    <source>
        <dbReference type="EMBL" id="GAA2420403.1"/>
    </source>
</evidence>
<evidence type="ECO:0000313" key="2">
    <source>
        <dbReference type="Proteomes" id="UP001499986"/>
    </source>
</evidence>
<name>A0ABN3J257_9ACTN</name>
<dbReference type="EMBL" id="BAAASE010000012">
    <property type="protein sequence ID" value="GAA2420403.1"/>
    <property type="molecule type" value="Genomic_DNA"/>
</dbReference>
<sequence>MLVCSTWYVPVATVVSADGWADPFGSSGMADSFERGDEEQVVILASMGKSAAAPAPPVV</sequence>
<proteinExistence type="predicted"/>
<organism evidence="1 2">
    <name type="scientific">Streptomyces coeruleofuscus</name>
    <dbReference type="NCBI Taxonomy" id="66879"/>
    <lineage>
        <taxon>Bacteria</taxon>
        <taxon>Bacillati</taxon>
        <taxon>Actinomycetota</taxon>
        <taxon>Actinomycetes</taxon>
        <taxon>Kitasatosporales</taxon>
        <taxon>Streptomycetaceae</taxon>
        <taxon>Streptomyces</taxon>
    </lineage>
</organism>
<gene>
    <name evidence="1" type="ORF">GCM10010255_70790</name>
</gene>
<reference evidence="1 2" key="1">
    <citation type="journal article" date="2019" name="Int. J. Syst. Evol. Microbiol.">
        <title>The Global Catalogue of Microorganisms (GCM) 10K type strain sequencing project: providing services to taxonomists for standard genome sequencing and annotation.</title>
        <authorList>
            <consortium name="The Broad Institute Genomics Platform"/>
            <consortium name="The Broad Institute Genome Sequencing Center for Infectious Disease"/>
            <person name="Wu L."/>
            <person name="Ma J."/>
        </authorList>
    </citation>
    <scope>NUCLEOTIDE SEQUENCE [LARGE SCALE GENOMIC DNA]</scope>
    <source>
        <strain evidence="1 2">JCM 4358</strain>
    </source>
</reference>